<feature type="transmembrane region" description="Helical" evidence="7">
    <location>
        <begin position="51"/>
        <end position="69"/>
    </location>
</feature>
<gene>
    <name evidence="9" type="ORF">K8V82_04635</name>
</gene>
<keyword evidence="9" id="KW-0645">Protease</keyword>
<evidence type="ECO:0000313" key="9">
    <source>
        <dbReference type="EMBL" id="HJF94060.1"/>
    </source>
</evidence>
<keyword evidence="3 7" id="KW-0812">Transmembrane</keyword>
<feature type="transmembrane region" description="Helical" evidence="7">
    <location>
        <begin position="90"/>
        <end position="109"/>
    </location>
</feature>
<reference evidence="9" key="2">
    <citation type="submission" date="2021-09" db="EMBL/GenBank/DDBJ databases">
        <authorList>
            <person name="Gilroy R."/>
        </authorList>
    </citation>
    <scope>NUCLEOTIDE SEQUENCE</scope>
    <source>
        <strain evidence="9">ChiSjej5B23-16112</strain>
    </source>
</reference>
<proteinExistence type="inferred from homology"/>
<comment type="subcellular location">
    <subcellularLocation>
        <location evidence="1">Membrane</location>
        <topology evidence="1">Multi-pass membrane protein</topology>
    </subcellularLocation>
</comment>
<organism evidence="9 10">
    <name type="scientific">Lachnoclostridium phocaeense</name>
    <dbReference type="NCBI Taxonomy" id="1871021"/>
    <lineage>
        <taxon>Bacteria</taxon>
        <taxon>Bacillati</taxon>
        <taxon>Bacillota</taxon>
        <taxon>Clostridia</taxon>
        <taxon>Lachnospirales</taxon>
        <taxon>Lachnospiraceae</taxon>
    </lineage>
</organism>
<accession>A0A921LDK6</accession>
<feature type="transmembrane region" description="Helical" evidence="7">
    <location>
        <begin position="115"/>
        <end position="136"/>
    </location>
</feature>
<dbReference type="EMBL" id="DYVY01000071">
    <property type="protein sequence ID" value="HJF94060.1"/>
    <property type="molecule type" value="Genomic_DNA"/>
</dbReference>
<evidence type="ECO:0000256" key="1">
    <source>
        <dbReference type="ARBA" id="ARBA00004141"/>
    </source>
</evidence>
<feature type="domain" description="Peptidase S54 rhomboid" evidence="8">
    <location>
        <begin position="49"/>
        <end position="189"/>
    </location>
</feature>
<protein>
    <submittedName>
        <fullName evidence="9">Rhomboid family intramembrane serine protease</fullName>
    </submittedName>
</protein>
<dbReference type="Proteomes" id="UP000769156">
    <property type="component" value="Unassembled WGS sequence"/>
</dbReference>
<dbReference type="GO" id="GO:0004252">
    <property type="term" value="F:serine-type endopeptidase activity"/>
    <property type="evidence" value="ECO:0007669"/>
    <property type="project" value="InterPro"/>
</dbReference>
<dbReference type="GO" id="GO:0006508">
    <property type="term" value="P:proteolysis"/>
    <property type="evidence" value="ECO:0007669"/>
    <property type="project" value="UniProtKB-KW"/>
</dbReference>
<evidence type="ECO:0000313" key="10">
    <source>
        <dbReference type="Proteomes" id="UP000769156"/>
    </source>
</evidence>
<evidence type="ECO:0000256" key="6">
    <source>
        <dbReference type="ARBA" id="ARBA00023136"/>
    </source>
</evidence>
<sequence length="201" mass="21861">MYQRKALCTIALIVINAAVFIFLSFGGMTEDAYYMLQNGAMYLPLFQEGEYYRLFTSIFLHFGFSHLVNNMLMLGVMGWQLELTIGKIKFLLIYFAAGLGGNVLSALVEMRTGDYAVSAGASGAIFGIIGALLYIAVRNHGQIGNVSGQGIIVMIVLTLYYGFTSSGVDNFAHIGGLLTGFVLAVLLYRKKDAESGAGIYR</sequence>
<keyword evidence="6 7" id="KW-0472">Membrane</keyword>
<dbReference type="Gene3D" id="1.20.1540.10">
    <property type="entry name" value="Rhomboid-like"/>
    <property type="match status" value="1"/>
</dbReference>
<dbReference type="InterPro" id="IPR022764">
    <property type="entry name" value="Peptidase_S54_rhomboid_dom"/>
</dbReference>
<dbReference type="InterPro" id="IPR035952">
    <property type="entry name" value="Rhomboid-like_sf"/>
</dbReference>
<feature type="transmembrane region" description="Helical" evidence="7">
    <location>
        <begin position="170"/>
        <end position="188"/>
    </location>
</feature>
<dbReference type="Pfam" id="PF01694">
    <property type="entry name" value="Rhomboid"/>
    <property type="match status" value="1"/>
</dbReference>
<dbReference type="PANTHER" id="PTHR43731">
    <property type="entry name" value="RHOMBOID PROTEASE"/>
    <property type="match status" value="1"/>
</dbReference>
<evidence type="ECO:0000256" key="2">
    <source>
        <dbReference type="ARBA" id="ARBA00009045"/>
    </source>
</evidence>
<dbReference type="PANTHER" id="PTHR43731:SF14">
    <property type="entry name" value="PRESENILIN-ASSOCIATED RHOMBOID-LIKE PROTEIN, MITOCHONDRIAL"/>
    <property type="match status" value="1"/>
</dbReference>
<keyword evidence="5 7" id="KW-1133">Transmembrane helix</keyword>
<evidence type="ECO:0000256" key="5">
    <source>
        <dbReference type="ARBA" id="ARBA00022989"/>
    </source>
</evidence>
<comment type="caution">
    <text evidence="9">The sequence shown here is derived from an EMBL/GenBank/DDBJ whole genome shotgun (WGS) entry which is preliminary data.</text>
</comment>
<comment type="similarity">
    <text evidence="2">Belongs to the peptidase S54 family.</text>
</comment>
<dbReference type="GO" id="GO:0016020">
    <property type="term" value="C:membrane"/>
    <property type="evidence" value="ECO:0007669"/>
    <property type="project" value="UniProtKB-SubCell"/>
</dbReference>
<evidence type="ECO:0000256" key="4">
    <source>
        <dbReference type="ARBA" id="ARBA00022801"/>
    </source>
</evidence>
<evidence type="ECO:0000256" key="3">
    <source>
        <dbReference type="ARBA" id="ARBA00022692"/>
    </source>
</evidence>
<evidence type="ECO:0000259" key="8">
    <source>
        <dbReference type="Pfam" id="PF01694"/>
    </source>
</evidence>
<dbReference type="RefSeq" id="WP_281724540.1">
    <property type="nucleotide sequence ID" value="NZ_CALKQL010000001.1"/>
</dbReference>
<evidence type="ECO:0000256" key="7">
    <source>
        <dbReference type="SAM" id="Phobius"/>
    </source>
</evidence>
<reference evidence="9" key="1">
    <citation type="journal article" date="2021" name="PeerJ">
        <title>Extensive microbial diversity within the chicken gut microbiome revealed by metagenomics and culture.</title>
        <authorList>
            <person name="Gilroy R."/>
            <person name="Ravi A."/>
            <person name="Getino M."/>
            <person name="Pursley I."/>
            <person name="Horton D.L."/>
            <person name="Alikhan N.F."/>
            <person name="Baker D."/>
            <person name="Gharbi K."/>
            <person name="Hall N."/>
            <person name="Watson M."/>
            <person name="Adriaenssens E.M."/>
            <person name="Foster-Nyarko E."/>
            <person name="Jarju S."/>
            <person name="Secka A."/>
            <person name="Antonio M."/>
            <person name="Oren A."/>
            <person name="Chaudhuri R.R."/>
            <person name="La Ragione R."/>
            <person name="Hildebrand F."/>
            <person name="Pallen M.J."/>
        </authorList>
    </citation>
    <scope>NUCLEOTIDE SEQUENCE</scope>
    <source>
        <strain evidence="9">ChiSjej5B23-16112</strain>
    </source>
</reference>
<dbReference type="SUPFAM" id="SSF144091">
    <property type="entry name" value="Rhomboid-like"/>
    <property type="match status" value="1"/>
</dbReference>
<dbReference type="AlphaFoldDB" id="A0A921LDK6"/>
<feature type="transmembrane region" description="Helical" evidence="7">
    <location>
        <begin position="143"/>
        <end position="164"/>
    </location>
</feature>
<keyword evidence="4" id="KW-0378">Hydrolase</keyword>
<dbReference type="InterPro" id="IPR050925">
    <property type="entry name" value="Rhomboid_protease_S54"/>
</dbReference>
<feature type="transmembrane region" description="Helical" evidence="7">
    <location>
        <begin position="7"/>
        <end position="28"/>
    </location>
</feature>
<name>A0A921LDK6_9FIRM</name>